<dbReference type="EMBL" id="JAGPXF010000002">
    <property type="protein sequence ID" value="KAH7257806.1"/>
    <property type="molecule type" value="Genomic_DNA"/>
</dbReference>
<dbReference type="OrthoDB" id="2947935at2759"/>
<dbReference type="SUPFAM" id="SSF51322">
    <property type="entry name" value="Cyanovirin-N"/>
    <property type="match status" value="1"/>
</dbReference>
<feature type="region of interest" description="Disordered" evidence="1">
    <location>
        <begin position="17"/>
        <end position="38"/>
    </location>
</feature>
<evidence type="ECO:0000259" key="3">
    <source>
        <dbReference type="SMART" id="SM01111"/>
    </source>
</evidence>
<evidence type="ECO:0000313" key="5">
    <source>
        <dbReference type="Proteomes" id="UP000813427"/>
    </source>
</evidence>
<dbReference type="InterPro" id="IPR011058">
    <property type="entry name" value="Cyanovirin-N"/>
</dbReference>
<comment type="caution">
    <text evidence="4">The sequence shown here is derived from an EMBL/GenBank/DDBJ whole genome shotgun (WGS) entry which is preliminary data.</text>
</comment>
<keyword evidence="5" id="KW-1185">Reference proteome</keyword>
<dbReference type="AlphaFoldDB" id="A0A8K0S7M1"/>
<accession>A0A8K0S7M1</accession>
<protein>
    <submittedName>
        <fullName evidence="4">Cyanovirin-N</fullName>
    </submittedName>
</protein>
<dbReference type="Gene3D" id="2.30.60.10">
    <property type="entry name" value="Cyanovirin-N"/>
    <property type="match status" value="1"/>
</dbReference>
<dbReference type="InterPro" id="IPR036673">
    <property type="entry name" value="Cyanovirin-N_sf"/>
</dbReference>
<dbReference type="Pfam" id="PF08881">
    <property type="entry name" value="CVNH"/>
    <property type="match status" value="1"/>
</dbReference>
<keyword evidence="2" id="KW-0732">Signal</keyword>
<feature type="signal peptide" evidence="2">
    <location>
        <begin position="1"/>
        <end position="16"/>
    </location>
</feature>
<organism evidence="4 5">
    <name type="scientific">Fusarium tricinctum</name>
    <dbReference type="NCBI Taxonomy" id="61284"/>
    <lineage>
        <taxon>Eukaryota</taxon>
        <taxon>Fungi</taxon>
        <taxon>Dikarya</taxon>
        <taxon>Ascomycota</taxon>
        <taxon>Pezizomycotina</taxon>
        <taxon>Sordariomycetes</taxon>
        <taxon>Hypocreomycetidae</taxon>
        <taxon>Hypocreales</taxon>
        <taxon>Nectriaceae</taxon>
        <taxon>Fusarium</taxon>
        <taxon>Fusarium tricinctum species complex</taxon>
    </lineage>
</organism>
<evidence type="ECO:0000313" key="4">
    <source>
        <dbReference type="EMBL" id="KAH7257806.1"/>
    </source>
</evidence>
<dbReference type="SMART" id="SM01111">
    <property type="entry name" value="CVNH"/>
    <property type="match status" value="1"/>
</dbReference>
<sequence length="217" mass="24119">MHLVLLLLILTLGAIASQSTPPSPPSPPTIRTSTDVNSTTDISKDQEWHVYKQPVKINPRFMSGGFLDKCKDVRQGYKSSPWLVAKCPDKNGKYLCTWLELGKCLLNIDGDLQRGPIGKFHESCTQCWLRGGGREFGCRCWAKMSSGRINLSDFQNRLRTTTIDLNVAVAADNGYLTCHGNRGVLDYCTGRRSDDPFAKEWSCPSGQLRDCTLDDAT</sequence>
<reference evidence="4" key="1">
    <citation type="journal article" date="2021" name="Nat. Commun.">
        <title>Genetic determinants of endophytism in the Arabidopsis root mycobiome.</title>
        <authorList>
            <person name="Mesny F."/>
            <person name="Miyauchi S."/>
            <person name="Thiergart T."/>
            <person name="Pickel B."/>
            <person name="Atanasova L."/>
            <person name="Karlsson M."/>
            <person name="Huettel B."/>
            <person name="Barry K.W."/>
            <person name="Haridas S."/>
            <person name="Chen C."/>
            <person name="Bauer D."/>
            <person name="Andreopoulos W."/>
            <person name="Pangilinan J."/>
            <person name="LaButti K."/>
            <person name="Riley R."/>
            <person name="Lipzen A."/>
            <person name="Clum A."/>
            <person name="Drula E."/>
            <person name="Henrissat B."/>
            <person name="Kohler A."/>
            <person name="Grigoriev I.V."/>
            <person name="Martin F.M."/>
            <person name="Hacquard S."/>
        </authorList>
    </citation>
    <scope>NUCLEOTIDE SEQUENCE</scope>
    <source>
        <strain evidence="4">MPI-SDFR-AT-0068</strain>
    </source>
</reference>
<feature type="domain" description="Cyanovirin-N" evidence="3">
    <location>
        <begin position="65"/>
        <end position="178"/>
    </location>
</feature>
<evidence type="ECO:0000256" key="1">
    <source>
        <dbReference type="SAM" id="MobiDB-lite"/>
    </source>
</evidence>
<dbReference type="Proteomes" id="UP000813427">
    <property type="component" value="Unassembled WGS sequence"/>
</dbReference>
<proteinExistence type="predicted"/>
<gene>
    <name evidence="4" type="ORF">BKA59DRAFT_508701</name>
</gene>
<name>A0A8K0S7M1_9HYPO</name>
<evidence type="ECO:0000256" key="2">
    <source>
        <dbReference type="SAM" id="SignalP"/>
    </source>
</evidence>
<feature type="chain" id="PRO_5035454950" evidence="2">
    <location>
        <begin position="17"/>
        <end position="217"/>
    </location>
</feature>